<accession>A0AAE0ZLR0</accession>
<sequence>MKQAEHDSAVTQANVRFASTEGRPCLCFLGFLGVMESRELDAMLSSNTREEICKLVQAGFASKHCERVIAQLVEPWSAMRTSCDQVLACIFCQFLPWLSKEAHRSPWWGVMCSLKEEIVTAGY</sequence>
<gene>
    <name evidence="1" type="ORF">RRG08_066531</name>
</gene>
<comment type="caution">
    <text evidence="1">The sequence shown here is derived from an EMBL/GenBank/DDBJ whole genome shotgun (WGS) entry which is preliminary data.</text>
</comment>
<evidence type="ECO:0000313" key="2">
    <source>
        <dbReference type="Proteomes" id="UP001283361"/>
    </source>
</evidence>
<name>A0AAE0ZLR0_9GAST</name>
<dbReference type="Proteomes" id="UP001283361">
    <property type="component" value="Unassembled WGS sequence"/>
</dbReference>
<reference evidence="1" key="1">
    <citation type="journal article" date="2023" name="G3 (Bethesda)">
        <title>A reference genome for the long-term kleptoplast-retaining sea slug Elysia crispata morphotype clarki.</title>
        <authorList>
            <person name="Eastman K.E."/>
            <person name="Pendleton A.L."/>
            <person name="Shaikh M.A."/>
            <person name="Suttiyut T."/>
            <person name="Ogas R."/>
            <person name="Tomko P."/>
            <person name="Gavelis G."/>
            <person name="Widhalm J.R."/>
            <person name="Wisecaver J.H."/>
        </authorList>
    </citation>
    <scope>NUCLEOTIDE SEQUENCE</scope>
    <source>
        <strain evidence="1">ECLA1</strain>
    </source>
</reference>
<organism evidence="1 2">
    <name type="scientific">Elysia crispata</name>
    <name type="common">lettuce slug</name>
    <dbReference type="NCBI Taxonomy" id="231223"/>
    <lineage>
        <taxon>Eukaryota</taxon>
        <taxon>Metazoa</taxon>
        <taxon>Spiralia</taxon>
        <taxon>Lophotrochozoa</taxon>
        <taxon>Mollusca</taxon>
        <taxon>Gastropoda</taxon>
        <taxon>Heterobranchia</taxon>
        <taxon>Euthyneura</taxon>
        <taxon>Panpulmonata</taxon>
        <taxon>Sacoglossa</taxon>
        <taxon>Placobranchoidea</taxon>
        <taxon>Plakobranchidae</taxon>
        <taxon>Elysia</taxon>
    </lineage>
</organism>
<dbReference type="AlphaFoldDB" id="A0AAE0ZLR0"/>
<dbReference type="EMBL" id="JAWDGP010003682">
    <property type="protein sequence ID" value="KAK3771788.1"/>
    <property type="molecule type" value="Genomic_DNA"/>
</dbReference>
<keyword evidence="2" id="KW-1185">Reference proteome</keyword>
<protein>
    <submittedName>
        <fullName evidence="1">Uncharacterized protein</fullName>
    </submittedName>
</protein>
<evidence type="ECO:0000313" key="1">
    <source>
        <dbReference type="EMBL" id="KAK3771788.1"/>
    </source>
</evidence>
<proteinExistence type="predicted"/>